<name>A0A099L2U3_COLPS</name>
<keyword evidence="8" id="KW-0061">Asparagine biosynthesis</keyword>
<feature type="active site" description="For GATase activity" evidence="8">
    <location>
        <position position="2"/>
    </location>
</feature>
<organism evidence="12 13">
    <name type="scientific">Colwellia psychrerythraea</name>
    <name type="common">Vibrio psychroerythus</name>
    <dbReference type="NCBI Taxonomy" id="28229"/>
    <lineage>
        <taxon>Bacteria</taxon>
        <taxon>Pseudomonadati</taxon>
        <taxon>Pseudomonadota</taxon>
        <taxon>Gammaproteobacteria</taxon>
        <taxon>Alteromonadales</taxon>
        <taxon>Colwelliaceae</taxon>
        <taxon>Colwellia</taxon>
    </lineage>
</organism>
<proteinExistence type="inferred from homology"/>
<keyword evidence="12" id="KW-0808">Transferase</keyword>
<dbReference type="SUPFAM" id="SSF56235">
    <property type="entry name" value="N-terminal nucleophile aminohydrolases (Ntn hydrolases)"/>
    <property type="match status" value="1"/>
</dbReference>
<evidence type="ECO:0000256" key="7">
    <source>
        <dbReference type="ARBA" id="ARBA00048741"/>
    </source>
</evidence>
<dbReference type="Gene3D" id="3.60.20.10">
    <property type="entry name" value="Glutamine Phosphoribosylpyrophosphate, subunit 1, domain 1"/>
    <property type="match status" value="1"/>
</dbReference>
<evidence type="ECO:0000256" key="9">
    <source>
        <dbReference type="PIRSR" id="PIRSR001589-2"/>
    </source>
</evidence>
<dbReference type="CDD" id="cd01991">
    <property type="entry name" value="Asn_synthase_B_C"/>
    <property type="match status" value="1"/>
</dbReference>
<dbReference type="NCBIfam" id="TIGR01536">
    <property type="entry name" value="asn_synth_AEB"/>
    <property type="match status" value="1"/>
</dbReference>
<dbReference type="InterPro" id="IPR033738">
    <property type="entry name" value="AsnB_N"/>
</dbReference>
<evidence type="ECO:0000256" key="3">
    <source>
        <dbReference type="ARBA" id="ARBA00012737"/>
    </source>
</evidence>
<dbReference type="PIRSF" id="PIRSF001589">
    <property type="entry name" value="Asn_synthetase_glu-h"/>
    <property type="match status" value="1"/>
</dbReference>
<sequence length="651" mass="73850">MCGITGFIHFSVENTAANTVDSSSNDSVKDQKLLAEMNQAQFHRGPDEGGEYLDDHVALGHRRLSIIDLSSGQQPMASDDGDYVLIFNGEVYNFKDTRIELEELGHIFHNHSDTEVILHAYMQWGQACVDKFQGMFTFAIWHKSKQHLFIARDRLGIKPLFYAMIDGTLYFASELKSITLVPGLSKKIDVKAIEQYFALGYAAEPHTIYQDVAKLPPGYTLSLNVGDQAPEIKQYWDVSYAQQIEMAEEDYLEEMVEQFKGAVDSHMNADVPLGSFLSGGVDSSAVVAMMSQLSKEKTDDKSPKAVTTCSIGFDVKDYNETDFARMVAKDYKTDHHENIVASDDFELVDVLAGLYDEPYADSSAMPTYRVCQLAREKVTVCLSGDGADELLAGYRRYGLMMNEEKVRSILPYSVRKPIFGTLGKLYPKLDWAPQFLRAKTTFQSLAMDTAEGYFHGVSLLNNSQRKALFSDELYQELKGYTALEVFREHQDNFDGNDPLSLIQYLDIKTYLVGDILTKVDRASMAHSLEVRVPFLDHKFVEWTAKIPTALKIKNGCGKYILKKAMEPHLPNDVLYRKKMGFRVPLSEWFRGPLKQKLRDSLLSEQMRNSGLFNMKTIETWLDDHQSGRKEYSAPLWTLLMFASFYKQAEEV</sequence>
<evidence type="ECO:0000256" key="2">
    <source>
        <dbReference type="ARBA" id="ARBA00005752"/>
    </source>
</evidence>
<feature type="binding site" evidence="9">
    <location>
        <position position="311"/>
    </location>
    <ligand>
        <name>ATP</name>
        <dbReference type="ChEBI" id="CHEBI:30616"/>
    </ligand>
</feature>
<dbReference type="PANTHER" id="PTHR43284:SF1">
    <property type="entry name" value="ASPARAGINE SYNTHETASE"/>
    <property type="match status" value="1"/>
</dbReference>
<dbReference type="EMBL" id="JQEC01000006">
    <property type="protein sequence ID" value="KGJ96775.1"/>
    <property type="molecule type" value="Genomic_DNA"/>
</dbReference>
<dbReference type="AlphaFoldDB" id="A0A099L2U3"/>
<dbReference type="GO" id="GO:0004066">
    <property type="term" value="F:asparagine synthase (glutamine-hydrolyzing) activity"/>
    <property type="evidence" value="ECO:0007669"/>
    <property type="project" value="UniProtKB-EC"/>
</dbReference>
<accession>A0A099L2U3</accession>
<feature type="binding site" evidence="9">
    <location>
        <position position="113"/>
    </location>
    <ligand>
        <name>L-glutamine</name>
        <dbReference type="ChEBI" id="CHEBI:58359"/>
    </ligand>
</feature>
<dbReference type="SUPFAM" id="SSF52402">
    <property type="entry name" value="Adenine nucleotide alpha hydrolases-like"/>
    <property type="match status" value="1"/>
</dbReference>
<evidence type="ECO:0000313" key="13">
    <source>
        <dbReference type="Proteomes" id="UP000029868"/>
    </source>
</evidence>
<dbReference type="Proteomes" id="UP000029868">
    <property type="component" value="Unassembled WGS sequence"/>
</dbReference>
<evidence type="ECO:0000313" key="12">
    <source>
        <dbReference type="EMBL" id="KGJ96775.1"/>
    </source>
</evidence>
<dbReference type="OrthoDB" id="9763290at2"/>
<dbReference type="PATRIC" id="fig|28229.3.peg.820"/>
<dbReference type="NCBIfam" id="TIGR03108">
    <property type="entry name" value="eps_aminotran_1"/>
    <property type="match status" value="1"/>
</dbReference>
<dbReference type="CDD" id="cd00712">
    <property type="entry name" value="AsnB"/>
    <property type="match status" value="1"/>
</dbReference>
<dbReference type="GO" id="GO:0005524">
    <property type="term" value="F:ATP binding"/>
    <property type="evidence" value="ECO:0007669"/>
    <property type="project" value="UniProtKB-KW"/>
</dbReference>
<evidence type="ECO:0000256" key="5">
    <source>
        <dbReference type="ARBA" id="ARBA00022840"/>
    </source>
</evidence>
<dbReference type="EC" id="6.3.5.4" evidence="3"/>
<dbReference type="InterPro" id="IPR001962">
    <property type="entry name" value="Asn_synthase"/>
</dbReference>
<comment type="similarity">
    <text evidence="2">Belongs to the asparagine synthetase family.</text>
</comment>
<feature type="site" description="Important for beta-aspartyl-AMP intermediate formation" evidence="10">
    <location>
        <position position="385"/>
    </location>
</feature>
<keyword evidence="8" id="KW-0028">Amino-acid biosynthesis</keyword>
<comment type="pathway">
    <text evidence="1">Amino-acid biosynthesis; L-asparagine biosynthesis; L-asparagine from L-aspartate (L-Gln route): step 1/1.</text>
</comment>
<protein>
    <recommendedName>
        <fullName evidence="3">asparagine synthase (glutamine-hydrolyzing)</fullName>
        <ecNumber evidence="3">6.3.5.4</ecNumber>
    </recommendedName>
</protein>
<keyword evidence="5 9" id="KW-0067">ATP-binding</keyword>
<evidence type="ECO:0000256" key="1">
    <source>
        <dbReference type="ARBA" id="ARBA00005187"/>
    </source>
</evidence>
<comment type="catalytic activity">
    <reaction evidence="7">
        <text>L-aspartate + L-glutamine + ATP + H2O = L-asparagine + L-glutamate + AMP + diphosphate + H(+)</text>
        <dbReference type="Rhea" id="RHEA:12228"/>
        <dbReference type="ChEBI" id="CHEBI:15377"/>
        <dbReference type="ChEBI" id="CHEBI:15378"/>
        <dbReference type="ChEBI" id="CHEBI:29985"/>
        <dbReference type="ChEBI" id="CHEBI:29991"/>
        <dbReference type="ChEBI" id="CHEBI:30616"/>
        <dbReference type="ChEBI" id="CHEBI:33019"/>
        <dbReference type="ChEBI" id="CHEBI:58048"/>
        <dbReference type="ChEBI" id="CHEBI:58359"/>
        <dbReference type="ChEBI" id="CHEBI:456215"/>
        <dbReference type="EC" id="6.3.5.4"/>
    </reaction>
</comment>
<dbReference type="InterPro" id="IPR017539">
    <property type="entry name" value="XrtA_amidotfase"/>
</dbReference>
<evidence type="ECO:0000259" key="11">
    <source>
        <dbReference type="PROSITE" id="PS51278"/>
    </source>
</evidence>
<evidence type="ECO:0000256" key="4">
    <source>
        <dbReference type="ARBA" id="ARBA00022741"/>
    </source>
</evidence>
<dbReference type="RefSeq" id="WP_033080957.1">
    <property type="nucleotide sequence ID" value="NZ_JQEC01000006.1"/>
</dbReference>
<dbReference type="GO" id="GO:0016740">
    <property type="term" value="F:transferase activity"/>
    <property type="evidence" value="ECO:0007669"/>
    <property type="project" value="UniProtKB-KW"/>
</dbReference>
<dbReference type="PROSITE" id="PS51278">
    <property type="entry name" value="GATASE_TYPE_2"/>
    <property type="match status" value="1"/>
</dbReference>
<dbReference type="Pfam" id="PF13537">
    <property type="entry name" value="GATase_7"/>
    <property type="match status" value="1"/>
</dbReference>
<dbReference type="InterPro" id="IPR006426">
    <property type="entry name" value="Asn_synth_AEB"/>
</dbReference>
<dbReference type="GO" id="GO:0005829">
    <property type="term" value="C:cytosol"/>
    <property type="evidence" value="ECO:0007669"/>
    <property type="project" value="TreeGrafter"/>
</dbReference>
<comment type="caution">
    <text evidence="12">The sequence shown here is derived from an EMBL/GenBank/DDBJ whole genome shotgun (WGS) entry which is preliminary data.</text>
</comment>
<dbReference type="Gene3D" id="3.40.50.620">
    <property type="entry name" value="HUPs"/>
    <property type="match status" value="1"/>
</dbReference>
<feature type="binding site" evidence="9">
    <location>
        <begin position="383"/>
        <end position="384"/>
    </location>
    <ligand>
        <name>ATP</name>
        <dbReference type="ChEBI" id="CHEBI:30616"/>
    </ligand>
</feature>
<reference evidence="12 13" key="1">
    <citation type="submission" date="2014-08" db="EMBL/GenBank/DDBJ databases">
        <title>Genomic and Phenotypic Diversity of Colwellia psychrerythraea strains from Disparate Marine Basins.</title>
        <authorList>
            <person name="Techtmann S.M."/>
            <person name="Stelling S.C."/>
            <person name="Utturkar S.M."/>
            <person name="Alshibli N."/>
            <person name="Harris A."/>
            <person name="Brown S.D."/>
            <person name="Hazen T.C."/>
        </authorList>
    </citation>
    <scope>NUCLEOTIDE SEQUENCE [LARGE SCALE GENOMIC DNA]</scope>
    <source>
        <strain evidence="12 13">GAB14E</strain>
    </source>
</reference>
<dbReference type="InterPro" id="IPR029055">
    <property type="entry name" value="Ntn_hydrolases_N"/>
</dbReference>
<gene>
    <name evidence="12" type="ORF">GAB14E_1651</name>
</gene>
<keyword evidence="12" id="KW-0436">Ligase</keyword>
<dbReference type="InterPro" id="IPR017932">
    <property type="entry name" value="GATase_2_dom"/>
</dbReference>
<dbReference type="GO" id="GO:0006529">
    <property type="term" value="P:asparagine biosynthetic process"/>
    <property type="evidence" value="ECO:0007669"/>
    <property type="project" value="UniProtKB-KW"/>
</dbReference>
<feature type="domain" description="Glutamine amidotransferase type-2" evidence="11">
    <location>
        <begin position="2"/>
        <end position="226"/>
    </location>
</feature>
<dbReference type="PANTHER" id="PTHR43284">
    <property type="entry name" value="ASPARAGINE SYNTHETASE (GLUTAMINE-HYDROLYZING)"/>
    <property type="match status" value="1"/>
</dbReference>
<keyword evidence="6 8" id="KW-0315">Glutamine amidotransferase</keyword>
<dbReference type="Pfam" id="PF00733">
    <property type="entry name" value="Asn_synthase"/>
    <property type="match status" value="1"/>
</dbReference>
<evidence type="ECO:0000256" key="10">
    <source>
        <dbReference type="PIRSR" id="PIRSR001589-3"/>
    </source>
</evidence>
<keyword evidence="4 9" id="KW-0547">Nucleotide-binding</keyword>
<dbReference type="InterPro" id="IPR014729">
    <property type="entry name" value="Rossmann-like_a/b/a_fold"/>
</dbReference>
<dbReference type="InterPro" id="IPR051786">
    <property type="entry name" value="ASN_synthetase/amidase"/>
</dbReference>
<evidence type="ECO:0000256" key="6">
    <source>
        <dbReference type="ARBA" id="ARBA00022962"/>
    </source>
</evidence>
<evidence type="ECO:0000256" key="8">
    <source>
        <dbReference type="PIRSR" id="PIRSR001589-1"/>
    </source>
</evidence>